<feature type="coiled-coil region" evidence="1">
    <location>
        <begin position="27"/>
        <end position="68"/>
    </location>
</feature>
<dbReference type="AlphaFoldDB" id="A0AAW2U8J7"/>
<evidence type="ECO:0000313" key="2">
    <source>
        <dbReference type="EMBL" id="KAL0413198.1"/>
    </source>
</evidence>
<accession>A0AAW2U8J7</accession>
<gene>
    <name evidence="2" type="ORF">Sradi_1521500</name>
</gene>
<dbReference type="EMBL" id="JACGWJ010000006">
    <property type="protein sequence ID" value="KAL0413198.1"/>
    <property type="molecule type" value="Genomic_DNA"/>
</dbReference>
<reference evidence="2" key="2">
    <citation type="journal article" date="2024" name="Plant">
        <title>Genomic evolution and insights into agronomic trait innovations of Sesamum species.</title>
        <authorList>
            <person name="Miao H."/>
            <person name="Wang L."/>
            <person name="Qu L."/>
            <person name="Liu H."/>
            <person name="Sun Y."/>
            <person name="Le M."/>
            <person name="Wang Q."/>
            <person name="Wei S."/>
            <person name="Zheng Y."/>
            <person name="Lin W."/>
            <person name="Duan Y."/>
            <person name="Cao H."/>
            <person name="Xiong S."/>
            <person name="Wang X."/>
            <person name="Wei L."/>
            <person name="Li C."/>
            <person name="Ma Q."/>
            <person name="Ju M."/>
            <person name="Zhao R."/>
            <person name="Li G."/>
            <person name="Mu C."/>
            <person name="Tian Q."/>
            <person name="Mei H."/>
            <person name="Zhang T."/>
            <person name="Gao T."/>
            <person name="Zhang H."/>
        </authorList>
    </citation>
    <scope>NUCLEOTIDE SEQUENCE</scope>
    <source>
        <strain evidence="2">G02</strain>
    </source>
</reference>
<protein>
    <submittedName>
        <fullName evidence="2">Uncharacterized protein</fullName>
    </submittedName>
</protein>
<name>A0AAW2U8J7_SESRA</name>
<comment type="caution">
    <text evidence="2">The sequence shown here is derived from an EMBL/GenBank/DDBJ whole genome shotgun (WGS) entry which is preliminary data.</text>
</comment>
<sequence>MKRIFACDILLSWYQGVPSAVPSDTPSKKLEEKVKRLEKENAQLKDAKKEAASQRSQMEKELKHLSKEGVEREEALRKAEGCHDYPYSEEGKGFVKAYWASRVDEFKKSDECQQEVAKNAIPFPEYGFNACKDQFMA</sequence>
<proteinExistence type="predicted"/>
<keyword evidence="1" id="KW-0175">Coiled coil</keyword>
<evidence type="ECO:0000256" key="1">
    <source>
        <dbReference type="SAM" id="Coils"/>
    </source>
</evidence>
<organism evidence="2">
    <name type="scientific">Sesamum radiatum</name>
    <name type="common">Black benniseed</name>
    <dbReference type="NCBI Taxonomy" id="300843"/>
    <lineage>
        <taxon>Eukaryota</taxon>
        <taxon>Viridiplantae</taxon>
        <taxon>Streptophyta</taxon>
        <taxon>Embryophyta</taxon>
        <taxon>Tracheophyta</taxon>
        <taxon>Spermatophyta</taxon>
        <taxon>Magnoliopsida</taxon>
        <taxon>eudicotyledons</taxon>
        <taxon>Gunneridae</taxon>
        <taxon>Pentapetalae</taxon>
        <taxon>asterids</taxon>
        <taxon>lamiids</taxon>
        <taxon>Lamiales</taxon>
        <taxon>Pedaliaceae</taxon>
        <taxon>Sesamum</taxon>
    </lineage>
</organism>
<reference evidence="2" key="1">
    <citation type="submission" date="2020-06" db="EMBL/GenBank/DDBJ databases">
        <authorList>
            <person name="Li T."/>
            <person name="Hu X."/>
            <person name="Zhang T."/>
            <person name="Song X."/>
            <person name="Zhang H."/>
            <person name="Dai N."/>
            <person name="Sheng W."/>
            <person name="Hou X."/>
            <person name="Wei L."/>
        </authorList>
    </citation>
    <scope>NUCLEOTIDE SEQUENCE</scope>
    <source>
        <strain evidence="2">G02</strain>
        <tissue evidence="2">Leaf</tissue>
    </source>
</reference>